<evidence type="ECO:0000313" key="82">
    <source>
        <dbReference type="Proteomes" id="UP000365067"/>
    </source>
</evidence>
<dbReference type="EMBL" id="AAHQMV010000058">
    <property type="protein sequence ID" value="EBZ2434784.1"/>
    <property type="molecule type" value="Genomic_DNA"/>
</dbReference>
<evidence type="ECO:0000313" key="38">
    <source>
        <dbReference type="EMBL" id="ECT1152335.1"/>
    </source>
</evidence>
<evidence type="ECO:0000313" key="25">
    <source>
        <dbReference type="EMBL" id="ECA4443804.1"/>
    </source>
</evidence>
<evidence type="ECO:0000313" key="24">
    <source>
        <dbReference type="EMBL" id="ECA0090849.1"/>
    </source>
</evidence>
<evidence type="ECO:0000313" key="17">
    <source>
        <dbReference type="EMBL" id="EBO8341622.1"/>
    </source>
</evidence>
<dbReference type="EMBL" id="AAKRVG010000105">
    <property type="protein sequence ID" value="ECV5591782.1"/>
    <property type="molecule type" value="Genomic_DNA"/>
</dbReference>
<dbReference type="EMBL" id="AAGHXH010000048">
    <property type="protein sequence ID" value="EBO2495820.1"/>
    <property type="molecule type" value="Genomic_DNA"/>
</dbReference>
<dbReference type="EMBL" id="AAKRLS010000042">
    <property type="protein sequence ID" value="ECU9200436.1"/>
    <property type="molecule type" value="Genomic_DNA"/>
</dbReference>
<dbReference type="Proteomes" id="UP000839903">
    <property type="component" value="Unassembled WGS sequence"/>
</dbReference>
<dbReference type="EMBL" id="AAGEON010000031">
    <property type="protein sequence ID" value="EBN0512965.1"/>
    <property type="molecule type" value="Genomic_DNA"/>
</dbReference>
<dbReference type="EMBL" id="AAGHSH010000088">
    <property type="protein sequence ID" value="EBO1897921.1"/>
    <property type="molecule type" value="Genomic_DNA"/>
</dbReference>
<dbReference type="EMBL" id="AAGHTB010000064">
    <property type="protein sequence ID" value="EBO2052061.1"/>
    <property type="molecule type" value="Genomic_DNA"/>
</dbReference>
<evidence type="ECO:0000313" key="44">
    <source>
        <dbReference type="EMBL" id="ECU1025518.1"/>
    </source>
</evidence>
<dbReference type="EMBL" id="AAGDWY010000049">
    <property type="protein sequence ID" value="EBM8423423.1"/>
    <property type="molecule type" value="Genomic_DNA"/>
</dbReference>
<dbReference type="EMBL" id="AAKTJV010000064">
    <property type="protein sequence ID" value="ECV4832142.1"/>
    <property type="molecule type" value="Genomic_DNA"/>
</dbReference>
<evidence type="ECO:0000313" key="11">
    <source>
        <dbReference type="EMBL" id="EBO1897921.1"/>
    </source>
</evidence>
<evidence type="ECO:0000313" key="2">
    <source>
        <dbReference type="EMBL" id="EBM8193321.1"/>
    </source>
</evidence>
<dbReference type="EMBL" id="AALKSI010000064">
    <property type="protein sequence ID" value="EDA6270112.1"/>
    <property type="molecule type" value="Genomic_DNA"/>
</dbReference>
<dbReference type="EMBL" id="AAKLXH010000066">
    <property type="protein sequence ID" value="ECT1657046.1"/>
    <property type="molecule type" value="Genomic_DNA"/>
</dbReference>
<evidence type="ECO:0000313" key="78">
    <source>
        <dbReference type="EMBL" id="EDI3731414.1"/>
    </source>
</evidence>
<evidence type="ECO:0000313" key="22">
    <source>
        <dbReference type="EMBL" id="EBY9237622.1"/>
    </source>
</evidence>
<evidence type="ECO:0000313" key="51">
    <source>
        <dbReference type="EMBL" id="ECV0336804.1"/>
    </source>
</evidence>
<evidence type="ECO:0000313" key="34">
    <source>
        <dbReference type="EMBL" id="ECS3253485.1"/>
    </source>
</evidence>
<dbReference type="EMBL" id="AAGHZM010000082">
    <property type="protein sequence ID" value="EBO2758496.1"/>
    <property type="molecule type" value="Genomic_DNA"/>
</dbReference>
<dbReference type="EMBL" id="AAMFMX010000066">
    <property type="protein sequence ID" value="EDG8426107.1"/>
    <property type="molecule type" value="Genomic_DNA"/>
</dbReference>
<evidence type="ECO:0000313" key="42">
    <source>
        <dbReference type="EMBL" id="ECT8993558.1"/>
    </source>
</evidence>
<dbReference type="EMBL" id="AALOWW010000034">
    <property type="protein sequence ID" value="EDB8563553.1"/>
    <property type="molecule type" value="Genomic_DNA"/>
</dbReference>
<dbReference type="Proteomes" id="UP000839705">
    <property type="component" value="Unassembled WGS sequence"/>
</dbReference>
<dbReference type="EMBL" id="AAKJFM010000072">
    <property type="protein sequence ID" value="ECS3253485.1"/>
    <property type="molecule type" value="Genomic_DNA"/>
</dbReference>
<dbReference type="EMBL" id="AAKTLY010000077">
    <property type="protein sequence ID" value="ECV5199026.1"/>
    <property type="molecule type" value="Genomic_DNA"/>
</dbReference>
<dbReference type="EMBL" id="AAKPQU010000068">
    <property type="protein sequence ID" value="ECU3471572.1"/>
    <property type="molecule type" value="Genomic_DNA"/>
</dbReference>
<evidence type="ECO:0000313" key="62">
    <source>
        <dbReference type="EMBL" id="EDA6270112.1"/>
    </source>
</evidence>
<dbReference type="AlphaFoldDB" id="A0A3V2SID9"/>
<dbReference type="EMBL" id="AALOUC010000073">
    <property type="protein sequence ID" value="EDB8290996.1"/>
    <property type="molecule type" value="Genomic_DNA"/>
</dbReference>
<evidence type="ECO:0000313" key="35">
    <source>
        <dbReference type="EMBL" id="ECS4926634.1"/>
    </source>
</evidence>
<evidence type="ECO:0000313" key="19">
    <source>
        <dbReference type="EMBL" id="EBW5970542.1"/>
    </source>
</evidence>
<dbReference type="EMBL" id="AAHULV010000075">
    <property type="protein sequence ID" value="ECA4917922.1"/>
    <property type="molecule type" value="Genomic_DNA"/>
</dbReference>
<dbReference type="EMBL" id="AAMCZO010000066">
    <property type="protein sequence ID" value="EDG1032541.1"/>
    <property type="molecule type" value="Genomic_DNA"/>
</dbReference>
<dbReference type="EMBL" id="AAKLFR010000077">
    <property type="protein sequence ID" value="ECS9494027.1"/>
    <property type="molecule type" value="Genomic_DNA"/>
</dbReference>
<dbReference type="EMBL" id="AAKQYR010000050">
    <property type="protein sequence ID" value="ECU7624507.1"/>
    <property type="molecule type" value="Genomic_DNA"/>
</dbReference>
<dbReference type="EMBL" id="AAKSWN010000102">
    <property type="protein sequence ID" value="ECV0374552.1"/>
    <property type="molecule type" value="Genomic_DNA"/>
</dbReference>
<dbReference type="EMBL" id="AAKOFV010000054">
    <property type="protein sequence ID" value="ECT8993558.1"/>
    <property type="molecule type" value="Genomic_DNA"/>
</dbReference>
<evidence type="ECO:0000313" key="47">
    <source>
        <dbReference type="EMBL" id="ECU3471572.1"/>
    </source>
</evidence>
<dbReference type="EMBL" id="AAKSAY010000077">
    <property type="protein sequence ID" value="ECV3653956.1"/>
    <property type="molecule type" value="Genomic_DNA"/>
</dbReference>
<evidence type="ECO:0000313" key="45">
    <source>
        <dbReference type="EMBL" id="ECU2381350.1"/>
    </source>
</evidence>
<evidence type="ECO:0000313" key="61">
    <source>
        <dbReference type="EMBL" id="ECW9638214.1"/>
    </source>
</evidence>
<evidence type="ECO:0000313" key="73">
    <source>
        <dbReference type="EMBL" id="EDH5130185.1"/>
    </source>
</evidence>
<evidence type="ECO:0000313" key="29">
    <source>
        <dbReference type="EMBL" id="ECA8959365.1"/>
    </source>
</evidence>
<evidence type="ECO:0000313" key="58">
    <source>
        <dbReference type="EMBL" id="ECV5199026.1"/>
    </source>
</evidence>
<dbReference type="EMBL" id="AAKSVH010000110">
    <property type="protein sequence ID" value="ECV0624340.1"/>
    <property type="molecule type" value="Genomic_DNA"/>
</dbReference>
<dbReference type="EMBL" id="AAMIVI010000052">
    <property type="protein sequence ID" value="EDH7972292.1"/>
    <property type="molecule type" value="Genomic_DNA"/>
</dbReference>
<evidence type="ECO:0000313" key="69">
    <source>
        <dbReference type="EMBL" id="EDG7392443.1"/>
    </source>
</evidence>
<evidence type="ECO:0000313" key="9">
    <source>
        <dbReference type="EMBL" id="EBO1575673.1"/>
    </source>
</evidence>
<dbReference type="Proteomes" id="UP000839916">
    <property type="component" value="Unassembled WGS sequence"/>
</dbReference>
<dbReference type="EMBL" id="AAKOWS010000065">
    <property type="protein sequence ID" value="ECU1025518.1"/>
    <property type="molecule type" value="Genomic_DNA"/>
</dbReference>
<evidence type="ECO:0000313" key="26">
    <source>
        <dbReference type="EMBL" id="ECA4917922.1"/>
    </source>
</evidence>
<dbReference type="EMBL" id="AAMJAQ010000067">
    <property type="protein sequence ID" value="EDH8544519.1"/>
    <property type="molecule type" value="Genomic_DNA"/>
</dbReference>
<evidence type="ECO:0000313" key="57">
    <source>
        <dbReference type="EMBL" id="ECV4832142.1"/>
    </source>
</evidence>
<dbReference type="EMBL" id="AAMFMM010000046">
    <property type="protein sequence ID" value="EDG8352650.1"/>
    <property type="molecule type" value="Genomic_DNA"/>
</dbReference>
<evidence type="ECO:0000313" key="16">
    <source>
        <dbReference type="EMBL" id="EBO2914038.1"/>
    </source>
</evidence>
<evidence type="ECO:0000313" key="68">
    <source>
        <dbReference type="EMBL" id="EDG1032541.1"/>
    </source>
</evidence>
<evidence type="ECO:0000313" key="1">
    <source>
        <dbReference type="EMBL" id="EBM8104861.1"/>
    </source>
</evidence>
<dbReference type="EMBL" id="AAMARF010000055">
    <property type="protein sequence ID" value="EDF3875300.1"/>
    <property type="molecule type" value="Genomic_DNA"/>
</dbReference>
<dbReference type="EMBL" id="AAKLNX010000034">
    <property type="protein sequence ID" value="ECT0511447.1"/>
    <property type="molecule type" value="Genomic_DNA"/>
</dbReference>
<dbReference type="EMBL" id="AAHVVF010000059">
    <property type="protein sequence ID" value="ECA8959365.1"/>
    <property type="molecule type" value="Genomic_DNA"/>
</dbReference>
<evidence type="ECO:0000313" key="8">
    <source>
        <dbReference type="EMBL" id="EBO1205756.1"/>
    </source>
</evidence>
<evidence type="ECO:0000313" key="20">
    <source>
        <dbReference type="EMBL" id="EBW8726886.1"/>
    </source>
</evidence>
<dbReference type="EMBL" id="AAKJTW010000068">
    <property type="protein sequence ID" value="ECS4926634.1"/>
    <property type="molecule type" value="Genomic_DNA"/>
</dbReference>
<evidence type="ECO:0000313" key="66">
    <source>
        <dbReference type="EMBL" id="EDC6717438.1"/>
    </source>
</evidence>
<gene>
    <name evidence="40" type="ORF">A3179_24715</name>
    <name evidence="34" type="ORF">A3Z70_23445</name>
    <name evidence="35" type="ORF">A9T32_23140</name>
    <name evidence="48" type="ORF">A9T44_24380</name>
    <name evidence="49" type="ORF">A9T50_24120</name>
    <name evidence="41" type="ORF">A9W12_24100</name>
    <name evidence="63" type="ORF">A9W30_23740</name>
    <name evidence="37" type="ORF">ACY89_25010</name>
    <name evidence="60" type="ORF">AKH67_24470</name>
    <name evidence="6" type="ORF">ALX47_23935</name>
    <name evidence="61" type="ORF">ALZ48_23850</name>
    <name evidence="33" type="ORF">APO12_24710</name>
    <name evidence="7" type="ORF">ASH16_24505</name>
    <name evidence="18" type="ORF">AUA60_23710</name>
    <name evidence="19" type="ORF">AUB25_24375</name>
    <name evidence="62" type="ORF">AYO62_24755</name>
    <name evidence="67" type="ORF">B0D29_24675</name>
    <name evidence="68" type="ORF">B6C64_23825</name>
    <name evidence="69" type="ORF">B9R05_23475</name>
    <name evidence="64" type="ORF">BCO88_22575</name>
    <name evidence="65" type="ORF">BCP44_23835</name>
    <name evidence="20" type="ORF">BGH80_24665</name>
    <name evidence="66" type="ORF">BH531_23935</name>
    <name evidence="43" type="ORF">C6752_25095</name>
    <name evidence="70" type="ORF">CAH52_23850</name>
    <name evidence="71" type="ORF">CAH86_24555</name>
    <name evidence="73" type="ORF">CB071_23705</name>
    <name evidence="72" type="ORF">CBQ06_23055</name>
    <name evidence="74" type="ORF">CBZ91_23520</name>
    <name evidence="75" type="ORF">CCH07_23220</name>
    <name evidence="76" type="ORF">CCW64_23395</name>
    <name evidence="77" type="ORF">CDJ86_24610</name>
    <name evidence="80" type="ORF">CE351_23540</name>
    <name evidence="78" type="ORF">CEB89_24100</name>
    <name evidence="42" type="ORF">CEB92_24305</name>
    <name evidence="79" type="ORF">CED36_23385</name>
    <name evidence="81" type="ORF">CFL54_23105</name>
    <name evidence="50" type="ORF">CIR65_24625</name>
    <name evidence="53" type="ORF">D1343_25330</name>
    <name evidence="58" type="ORF">D3156_25515</name>
    <name evidence="51" type="ORF">D3E07_24280</name>
    <name evidence="52" type="ORF">D3I79_24225</name>
    <name evidence="21" type="ORF">D6273_24110</name>
    <name evidence="8" type="ORF">D6J12_22775</name>
    <name evidence="22" type="ORF">D6Y68_24880</name>
    <name evidence="23" type="ORF">D9A38_25250</name>
    <name evidence="59" type="ORF">DKO31_24045</name>
    <name evidence="36" type="ORF">DM626_25340</name>
    <name evidence="44" type="ORF">DM640_24100</name>
    <name evidence="56" type="ORF">DML56_23790</name>
    <name evidence="55" type="ORF">DN913_25590</name>
    <name evidence="57" type="ORF">DN953_24860</name>
    <name evidence="54" type="ORF">DOQ15_22500</name>
    <name evidence="45" type="ORF">DR951_23295</name>
    <name evidence="46" type="ORF">DT111_25140</name>
    <name evidence="38" type="ORF">DTE28_25215</name>
    <name evidence="39" type="ORF">DVE68_24520</name>
    <name evidence="47" type="ORF">DYO51_23740</name>
    <name evidence="32" type="ORF">E2A04_25065</name>
    <name evidence="2" type="ORF">E2K49_24175</name>
    <name evidence="11" type="ORF">E2K50_23985</name>
    <name evidence="12" type="ORF">E3B48_23655</name>
    <name evidence="3" type="ORF">E4J19_23690</name>
    <name evidence="17" type="ORF">EA075_19950</name>
    <name evidence="9" type="ORF">EIC51_24030</name>
    <name evidence="24" type="ORF">EID80_23685</name>
    <name evidence="26" type="ORF">ELM42_24720</name>
    <name evidence="25" type="ORF">ELO16_24230</name>
    <name evidence="10" type="ORF">EOV29_23010</name>
    <name evidence="27" type="ORF">EQ864_23925</name>
    <name evidence="28" type="ORF">ER558_23540</name>
    <name evidence="29" type="ORF">ESI84_25040</name>
    <name evidence="30" type="ORF">EWR76_24145</name>
    <name evidence="1" type="ORF">EYU37_21795</name>
    <name evidence="31" type="ORF">EZK82_24055</name>
    <name evidence="4" type="ORF">FA713_23520</name>
    <name evidence="13" type="ORF">FA719_23910</name>
    <name evidence="14" type="ORF">FBD64_23210</name>
    <name evidence="15" type="ORF">FDQ73_23750</name>
    <name evidence="5" type="ORF">GL28_24005</name>
    <name evidence="16" type="ORF">JF21_23830</name>
</gene>
<dbReference type="EMBL" id="AAMLTI010000050">
    <property type="protein sequence ID" value="EDI6915983.1"/>
    <property type="molecule type" value="Genomic_DNA"/>
</dbReference>
<evidence type="ECO:0000313" key="32">
    <source>
        <dbReference type="EMBL" id="ECB8231196.1"/>
    </source>
</evidence>
<proteinExistence type="predicted"/>
<dbReference type="EMBL" id="AAKNKF010000031">
    <property type="protein sequence ID" value="ECT6385582.1"/>
    <property type="molecule type" value="Genomic_DNA"/>
</dbReference>
<dbReference type="EMBL" id="AAMKTN010000061">
    <property type="protein sequence ID" value="EDI3731414.1"/>
    <property type="molecule type" value="Genomic_DNA"/>
</dbReference>
<evidence type="ECO:0000313" key="10">
    <source>
        <dbReference type="EMBL" id="EBO1634509.1"/>
    </source>
</evidence>
<dbReference type="EMBL" id="AAKRWR010000075">
    <property type="protein sequence ID" value="ECV4440593.1"/>
    <property type="molecule type" value="Genomic_DNA"/>
</dbReference>
<dbReference type="EMBL" id="AAGHPP010000088">
    <property type="protein sequence ID" value="EBO1575673.1"/>
    <property type="molecule type" value="Genomic_DNA"/>
</dbReference>
<dbReference type="EMBL" id="AAGHMS010000093">
    <property type="protein sequence ID" value="EBO1205756.1"/>
    <property type="molecule type" value="Genomic_DNA"/>
</dbReference>
<dbReference type="EMBL" id="AAKPHH010000103">
    <property type="protein sequence ID" value="ECU2381350.1"/>
    <property type="molecule type" value="Genomic_DNA"/>
</dbReference>
<evidence type="ECO:0000313" key="13">
    <source>
        <dbReference type="EMBL" id="EBO2495820.1"/>
    </source>
</evidence>
<dbReference type="EMBL" id="AALNXO010000181">
    <property type="protein sequence ID" value="EDB5656464.1"/>
    <property type="molecule type" value="Genomic_DNA"/>
</dbReference>
<dbReference type="EMBL" id="AAMFEG010000033">
    <property type="protein sequence ID" value="EDG7392443.1"/>
    <property type="molecule type" value="Genomic_DNA"/>
</dbReference>
<evidence type="ECO:0000313" key="27">
    <source>
        <dbReference type="EMBL" id="ECA8558129.1"/>
    </source>
</evidence>
<name>A0A3V2SID9_SALET</name>
<dbReference type="EMBL" id="AAHPLT010000102">
    <property type="protein sequence ID" value="EBY9237622.1"/>
    <property type="molecule type" value="Genomic_DNA"/>
</dbReference>
<evidence type="ECO:0000313" key="31">
    <source>
        <dbReference type="EMBL" id="ECB5817968.1"/>
    </source>
</evidence>
<dbReference type="EMBL" id="AAHHJF010000039">
    <property type="protein sequence ID" value="EBW5970542.1"/>
    <property type="molecule type" value="Genomic_DNA"/>
</dbReference>
<dbReference type="Proteomes" id="UP000839714">
    <property type="component" value="Unassembled WGS sequence"/>
</dbReference>
<dbReference type="EMBL" id="AAKWYY010000026">
    <property type="protein sequence ID" value="ECW6045586.1"/>
    <property type="molecule type" value="Genomic_DNA"/>
</dbReference>
<dbReference type="EMBL" id="AAGHQA010000077">
    <property type="protein sequence ID" value="EBO1634509.1"/>
    <property type="molecule type" value="Genomic_DNA"/>
</dbReference>
<evidence type="ECO:0000313" key="55">
    <source>
        <dbReference type="EMBL" id="ECV3653956.1"/>
    </source>
</evidence>
<comment type="caution">
    <text evidence="59">The sequence shown here is derived from an EMBL/GenBank/DDBJ whole genome shotgun (WGS) entry which is preliminary data.</text>
</comment>
<evidence type="ECO:0000313" key="63">
    <source>
        <dbReference type="EMBL" id="EDB5656464.1"/>
    </source>
</evidence>
<evidence type="ECO:0000313" key="33">
    <source>
        <dbReference type="EMBL" id="ECS2132647.1"/>
    </source>
</evidence>
<accession>A0A3V2SID9</accession>
<evidence type="ECO:0000313" key="43">
    <source>
        <dbReference type="EMBL" id="ECU0321664.1"/>
    </source>
</evidence>
<evidence type="ECO:0000313" key="50">
    <source>
        <dbReference type="EMBL" id="ECU9200436.1"/>
    </source>
</evidence>
<evidence type="ECO:0000313" key="37">
    <source>
        <dbReference type="EMBL" id="ECT0511447.1"/>
    </source>
</evidence>
<sequence>MQKLNAKTWVVEFVQNGKSKFLVLSYGKSAEVISFQGKEWVHLKK</sequence>
<dbReference type="EMBL" id="AAGEHN010000046">
    <property type="protein sequence ID" value="EBM9689368.1"/>
    <property type="molecule type" value="Genomic_DNA"/>
</dbReference>
<evidence type="ECO:0000313" key="14">
    <source>
        <dbReference type="EMBL" id="EBO2528076.1"/>
    </source>
</evidence>
<dbReference type="Proteomes" id="UP000839723">
    <property type="component" value="Unassembled WGS sequence"/>
</dbReference>
<evidence type="ECO:0000313" key="67">
    <source>
        <dbReference type="EMBL" id="EDF3875300.1"/>
    </source>
</evidence>
<evidence type="ECO:0000313" key="52">
    <source>
        <dbReference type="EMBL" id="ECV0374552.1"/>
    </source>
</evidence>
<dbReference type="EMBL" id="AAMKVI010000048">
    <property type="protein sequence ID" value="EDI4078305.1"/>
    <property type="molecule type" value="Genomic_DNA"/>
</dbReference>
<evidence type="ECO:0000313" key="6">
    <source>
        <dbReference type="EMBL" id="EBN0512965.1"/>
    </source>
</evidence>
<evidence type="ECO:0000313" key="36">
    <source>
        <dbReference type="EMBL" id="ECS9494027.1"/>
    </source>
</evidence>
<dbReference type="EMBL" id="AAKIWH010000076">
    <property type="protein sequence ID" value="ECS2132647.1"/>
    <property type="molecule type" value="Genomic_DNA"/>
</dbReference>
<dbReference type="EMBL" id="AAMKKX010000039">
    <property type="protein sequence ID" value="EDI2828339.1"/>
    <property type="molecule type" value="Genomic_DNA"/>
</dbReference>
<evidence type="ECO:0000313" key="80">
    <source>
        <dbReference type="EMBL" id="EDI5307187.1"/>
    </source>
</evidence>
<dbReference type="EMBL" id="AAKSVW010000052">
    <property type="protein sequence ID" value="ECV0336804.1"/>
    <property type="molecule type" value="Genomic_DNA"/>
</dbReference>
<evidence type="ECO:0000313" key="49">
    <source>
        <dbReference type="EMBL" id="ECU7624507.1"/>
    </source>
</evidence>
<evidence type="ECO:0000313" key="30">
    <source>
        <dbReference type="EMBL" id="ECB3641324.1"/>
    </source>
</evidence>
<dbReference type="EMBL" id="AAGHXO010000100">
    <property type="protein sequence ID" value="EBO2528076.1"/>
    <property type="molecule type" value="Genomic_DNA"/>
</dbReference>
<dbReference type="EMBL" id="AAHSYX010000066">
    <property type="protein sequence ID" value="ECA0090849.1"/>
    <property type="molecule type" value="Genomic_DNA"/>
</dbReference>
<evidence type="ECO:0000313" key="59">
    <source>
        <dbReference type="EMBL" id="ECV5591782.1"/>
    </source>
</evidence>
<evidence type="ECO:0000313" key="28">
    <source>
        <dbReference type="EMBL" id="ECA8833742.1"/>
    </source>
</evidence>
<dbReference type="EMBL" id="AAHVRN010000073">
    <property type="protein sequence ID" value="ECA8558129.1"/>
    <property type="molecule type" value="Genomic_DNA"/>
</dbReference>
<evidence type="ECO:0000313" key="18">
    <source>
        <dbReference type="EMBL" id="EBV9906778.1"/>
    </source>
</evidence>
<evidence type="ECO:0000313" key="60">
    <source>
        <dbReference type="EMBL" id="ECW6045586.1"/>
    </source>
</evidence>
<evidence type="ECO:0000313" key="79">
    <source>
        <dbReference type="EMBL" id="EDI4078305.1"/>
    </source>
</evidence>
<dbReference type="EMBL" id="AAGJTV010000045">
    <property type="protein sequence ID" value="EBO8341622.1"/>
    <property type="molecule type" value="Genomic_DNA"/>
</dbReference>
<evidence type="ECO:0000313" key="74">
    <source>
        <dbReference type="EMBL" id="EDH7234607.1"/>
    </source>
</evidence>
<evidence type="ECO:0000313" key="41">
    <source>
        <dbReference type="EMBL" id="ECT7071277.1"/>
    </source>
</evidence>
<dbReference type="Proteomes" id="UP000365067">
    <property type="component" value="Unassembled WGS sequence"/>
</dbReference>
<evidence type="ECO:0000313" key="5">
    <source>
        <dbReference type="EMBL" id="EBM9689368.1"/>
    </source>
</evidence>
<dbReference type="EMBL" id="AAMLHW010000033">
    <property type="protein sequence ID" value="EDI5307187.1"/>
    <property type="molecule type" value="Genomic_DNA"/>
</dbReference>
<dbReference type="EMBL" id="AAGFNW010000069">
    <property type="protein sequence ID" value="EBN3586067.1"/>
    <property type="molecule type" value="Genomic_DNA"/>
</dbReference>
<evidence type="ECO:0000313" key="21">
    <source>
        <dbReference type="EMBL" id="EBY9111512.1"/>
    </source>
</evidence>
<evidence type="ECO:0000313" key="40">
    <source>
        <dbReference type="EMBL" id="ECT6385582.1"/>
    </source>
</evidence>
<evidence type="ECO:0000313" key="56">
    <source>
        <dbReference type="EMBL" id="ECV4440593.1"/>
    </source>
</evidence>
<evidence type="ECO:0000313" key="53">
    <source>
        <dbReference type="EMBL" id="ECV0624340.1"/>
    </source>
</evidence>
<evidence type="ECO:0000313" key="23">
    <source>
        <dbReference type="EMBL" id="EBZ2434784.1"/>
    </source>
</evidence>
<dbReference type="EMBL" id="AAKNQD010000155">
    <property type="protein sequence ID" value="ECT7071277.1"/>
    <property type="molecule type" value="Genomic_DNA"/>
</dbReference>
<evidence type="ECO:0000313" key="71">
    <source>
        <dbReference type="EMBL" id="EDG8426107.1"/>
    </source>
</evidence>
<dbReference type="EMBL" id="AAGDUG010000137">
    <property type="protein sequence ID" value="EBM8104861.1"/>
    <property type="molecule type" value="Genomic_DNA"/>
</dbReference>
<dbReference type="EMBL" id="AAHYAO010000074">
    <property type="protein sequence ID" value="ECB5817968.1"/>
    <property type="molecule type" value="Genomic_DNA"/>
</dbReference>
<dbReference type="EMBL" id="AAKPJA010000097">
    <property type="protein sequence ID" value="ECU2528890.1"/>
    <property type="molecule type" value="Genomic_DNA"/>
</dbReference>
<dbReference type="EMBL" id="AAKLTE010000102">
    <property type="protein sequence ID" value="ECT1152335.1"/>
    <property type="molecule type" value="Genomic_DNA"/>
</dbReference>
<dbReference type="EMBL" id="AAGDVA010000069">
    <property type="protein sequence ID" value="EBM8193321.1"/>
    <property type="molecule type" value="Genomic_DNA"/>
</dbReference>
<reference evidence="33" key="3">
    <citation type="submission" date="2018-07" db="EMBL/GenBank/DDBJ databases">
        <authorList>
            <consortium name="NARMS: The National Antimicrobial Resistance Monitoring System"/>
        </authorList>
    </citation>
    <scope>NUCLEOTIDE SEQUENCE</scope>
    <source>
        <strain evidence="47">CVM N17S1400</strain>
        <strain evidence="35">CVM N32749</strain>
        <strain evidence="48">CVM N32765</strain>
        <strain evidence="49">CVM N32771</strain>
        <strain evidence="41">CVM N41920</strain>
        <strain evidence="63">CVM N42332</strain>
        <strain evidence="33">CVM N54726</strain>
        <strain evidence="64">CVM N56557</strain>
        <strain evidence="34">CVM N57292F</strain>
        <strain evidence="40">CVM N57958F</strain>
        <strain evidence="65">CVM N58670</strain>
        <strain evidence="66">CVM N62967</strain>
        <strain evidence="43">FSIS11808073</strain>
        <strain evidence="52">FSIS11813416</strain>
        <strain evidence="22">FSIS11814102</strain>
        <strain evidence="26">FSIS11816699</strain>
        <strain evidence="32">FSIS11918308</strain>
        <strain evidence="62">FSIS1505221</strain>
        <strain evidence="68">FSIS1710719</strain>
    </source>
</reference>
<protein>
    <submittedName>
        <fullName evidence="59">DNA relaxase mbeA domain protein</fullName>
    </submittedName>
</protein>
<dbReference type="EMBL" id="AAGEBN010000048">
    <property type="protein sequence ID" value="EBM8871657.1"/>
    <property type="molecule type" value="Genomic_DNA"/>
</dbReference>
<evidence type="ECO:0000313" key="48">
    <source>
        <dbReference type="EMBL" id="ECU7503575.1"/>
    </source>
</evidence>
<dbReference type="EMBL" id="AAKQXS010000031">
    <property type="protein sequence ID" value="ECU7503575.1"/>
    <property type="molecule type" value="Genomic_DNA"/>
</dbReference>
<reference evidence="61" key="2">
    <citation type="submission" date="2018-07" db="EMBL/GenBank/DDBJ databases">
        <authorList>
            <consortium name="PulseNet: The National Subtyping Network for Foodborne Disease Surveillance"/>
            <person name="Tarr C.L."/>
            <person name="Trees E."/>
            <person name="Katz L.S."/>
            <person name="Carleton-Romer H.A."/>
            <person name="Stroika S."/>
            <person name="Kucerova Z."/>
            <person name="Roache K.F."/>
            <person name="Sabol A.L."/>
            <person name="Besser J."/>
            <person name="Gerner-Smidt P."/>
        </authorList>
    </citation>
    <scope>NUCLEOTIDE SEQUENCE</scope>
    <source>
        <strain evidence="61">PNUSAS000719</strain>
        <strain evidence="74">PNUSAS013139</strain>
    </source>
</reference>
<dbReference type="EMBL" id="AAMHPQ010000041">
    <property type="protein sequence ID" value="EDH4308464.1"/>
    <property type="molecule type" value="Genomic_DNA"/>
</dbReference>
<evidence type="ECO:0000313" key="72">
    <source>
        <dbReference type="EMBL" id="EDH4308464.1"/>
    </source>
</evidence>
<dbReference type="EMBL" id="AAKYEZ010000028">
    <property type="protein sequence ID" value="ECW9638214.1"/>
    <property type="molecule type" value="Genomic_DNA"/>
</dbReference>
<dbReference type="EMBL" id="AAGIAU010000029">
    <property type="protein sequence ID" value="EBO2914038.1"/>
    <property type="molecule type" value="Genomic_DNA"/>
</dbReference>
<evidence type="ECO:0000313" key="46">
    <source>
        <dbReference type="EMBL" id="ECU2528890.1"/>
    </source>
</evidence>
<evidence type="ECO:0000313" key="75">
    <source>
        <dbReference type="EMBL" id="EDH7972292.1"/>
    </source>
</evidence>
<dbReference type="EMBL" id="AALRRQ010000036">
    <property type="protein sequence ID" value="EDC6717438.1"/>
    <property type="molecule type" value="Genomic_DNA"/>
</dbReference>
<dbReference type="EMBL" id="AAMIOR010000046">
    <property type="protein sequence ID" value="EDH7234607.1"/>
    <property type="molecule type" value="Genomic_DNA"/>
</dbReference>
<evidence type="ECO:0000313" key="81">
    <source>
        <dbReference type="EMBL" id="EDI6915983.1"/>
    </source>
</evidence>
<evidence type="ECO:0000313" key="4">
    <source>
        <dbReference type="EMBL" id="EBM8871657.1"/>
    </source>
</evidence>
<evidence type="ECO:0000313" key="3">
    <source>
        <dbReference type="EMBL" id="EBM8423423.1"/>
    </source>
</evidence>
<dbReference type="EMBL" id="AAMHWT010000031">
    <property type="protein sequence ID" value="EDH5130185.1"/>
    <property type="molecule type" value="Genomic_DNA"/>
</dbReference>
<dbReference type="Proteomes" id="UP000839719">
    <property type="component" value="Unassembled WGS sequence"/>
</dbReference>
<evidence type="ECO:0000313" key="64">
    <source>
        <dbReference type="EMBL" id="EDB8290996.1"/>
    </source>
</evidence>
<evidence type="ECO:0000313" key="70">
    <source>
        <dbReference type="EMBL" id="EDG8352650.1"/>
    </source>
</evidence>
<evidence type="ECO:0000313" key="12">
    <source>
        <dbReference type="EMBL" id="EBO2052061.1"/>
    </source>
</evidence>
<evidence type="ECO:0000313" key="15">
    <source>
        <dbReference type="EMBL" id="EBO2758496.1"/>
    </source>
</evidence>
<evidence type="ECO:0000313" key="76">
    <source>
        <dbReference type="EMBL" id="EDH8544519.1"/>
    </source>
</evidence>
<dbReference type="EMBL" id="AAHYUR010000052">
    <property type="protein sequence ID" value="ECB8231196.1"/>
    <property type="molecule type" value="Genomic_DNA"/>
</dbReference>
<dbReference type="EMBL" id="AAHULA010000029">
    <property type="protein sequence ID" value="ECA4443804.1"/>
    <property type="molecule type" value="Genomic_DNA"/>
</dbReference>
<dbReference type="EMBL" id="AAHPMI010000184">
    <property type="protein sequence ID" value="EBY9111512.1"/>
    <property type="molecule type" value="Genomic_DNA"/>
</dbReference>
<evidence type="ECO:0000313" key="7">
    <source>
        <dbReference type="EMBL" id="EBN3586067.1"/>
    </source>
</evidence>
<evidence type="ECO:0000313" key="54">
    <source>
        <dbReference type="EMBL" id="ECV3409761.1"/>
    </source>
</evidence>
<organism evidence="59">
    <name type="scientific">Salmonella enterica subsp. enterica serovar Kentucky</name>
    <dbReference type="NCBI Taxonomy" id="192955"/>
    <lineage>
        <taxon>Bacteria</taxon>
        <taxon>Pseudomonadati</taxon>
        <taxon>Pseudomonadota</taxon>
        <taxon>Gammaproteobacteria</taxon>
        <taxon>Enterobacterales</taxon>
        <taxon>Enterobacteriaceae</taxon>
        <taxon>Salmonella</taxon>
    </lineage>
</organism>
<evidence type="ECO:0000313" key="65">
    <source>
        <dbReference type="EMBL" id="EDB8563553.1"/>
    </source>
</evidence>
<evidence type="ECO:0000313" key="77">
    <source>
        <dbReference type="EMBL" id="EDI2828339.1"/>
    </source>
</evidence>
<dbReference type="EMBL" id="AAHJMM010000036">
    <property type="protein sequence ID" value="EBW8726886.1"/>
    <property type="molecule type" value="Genomic_DNA"/>
</dbReference>
<dbReference type="EMBL" id="AAKOQU010000054">
    <property type="protein sequence ID" value="ECU0321664.1"/>
    <property type="molecule type" value="Genomic_DNA"/>
</dbReference>
<dbReference type="EMBL" id="AAHXIE010000126">
    <property type="protein sequence ID" value="ECB3641324.1"/>
    <property type="molecule type" value="Genomic_DNA"/>
</dbReference>
<evidence type="ECO:0000313" key="39">
    <source>
        <dbReference type="EMBL" id="ECT1657046.1"/>
    </source>
</evidence>
<dbReference type="EMBL" id="AAHVUF010000069">
    <property type="protein sequence ID" value="ECA8833742.1"/>
    <property type="molecule type" value="Genomic_DNA"/>
</dbReference>
<dbReference type="EMBL" id="AAKSBM010000134">
    <property type="protein sequence ID" value="ECV3409761.1"/>
    <property type="molecule type" value="Genomic_DNA"/>
</dbReference>
<accession>A0A3V9S8N8</accession>
<reference evidence="59" key="1">
    <citation type="submission" date="2018-05" db="EMBL/GenBank/DDBJ databases">
        <authorList>
            <consortium name="GenomeTrakr network: Whole genome sequencing for foodborne pathogen traceback"/>
        </authorList>
    </citation>
    <scope>NUCLEOTIDE SEQUENCE</scope>
    <source>
        <strain evidence="60">15MN00359</strain>
        <strain evidence="37">CFSAN030068</strain>
        <strain evidence="6">CVM-N15245</strain>
        <strain evidence="18">CVM-N26458</strain>
        <strain evidence="19">CVM-N27249</strain>
        <strain evidence="5">FL-NRM019</strain>
        <strain evidence="9">FSIS11807908</strain>
        <strain evidence="56">FSIS11809753</strain>
        <strain evidence="59">FSIS11809920</strain>
        <strain evidence="44">FSIS11810082</strain>
        <strain evidence="45">FSIS11811171</strain>
        <strain evidence="38">FSIS11811492</strain>
        <strain evidence="39">FSIS11811977</strain>
        <strain evidence="21">FSIS11813729</strain>
        <strain evidence="58">FSIS11813790</strain>
        <strain evidence="8">FSIS11814114</strain>
        <strain evidence="17">FSIS11814883</strain>
        <strain evidence="24">FSIS11816006</strain>
        <strain evidence="25">FSIS11816516</strain>
        <strain evidence="29">FSIS11917264</strain>
        <strain evidence="2">FSIS11918347</strain>
        <strain evidence="11">FSIS11918574</strain>
        <strain evidence="12">FSIS11918976</strain>
        <strain evidence="69">FSIS1700278</strain>
        <strain evidence="71">FSIS1700345</strain>
        <strain evidence="70">FSIS1700407</strain>
        <strain evidence="72">FSIS1700727</strain>
        <strain evidence="73">FSIS1700879</strain>
        <strain evidence="76">FSIS1701118</strain>
        <strain evidence="75">FSIS1701206</strain>
        <strain evidence="77">FSIS1701380</strain>
        <strain evidence="79">FSIS1701544</strain>
        <strain evidence="42">FSIS1701847</strain>
        <strain evidence="78">FSIS1702151</strain>
        <strain evidence="80">FSIS1702153</strain>
        <strain evidence="81">FSIS1702286</strain>
        <strain evidence="50">FSIS1703277</strain>
        <strain evidence="67">FSIS1709877</strain>
        <strain evidence="57">FSIS21821682</strain>
        <strain evidence="36">FSIS21821754</strain>
        <strain evidence="54">FSIS21821883</strain>
        <strain evidence="10">FSIS21823107</strain>
        <strain evidence="30">FSIS21923418</strain>
        <strain evidence="1">FSIS21923521</strain>
        <strain evidence="31">FSIS21923565</strain>
        <strain evidence="13">FSIS21924037</strain>
        <strain evidence="4">FSIS21924041</strain>
        <strain evidence="14">FSIS21924118</strain>
        <strain evidence="15">FSIS21924205</strain>
        <strain evidence="55">FSIS31800522</strain>
        <strain evidence="46">FSIS31800719</strain>
        <strain evidence="53">FSIS31800927</strain>
        <strain evidence="51">FSIS31800955</strain>
        <strain evidence="23">FSIS31801101</strain>
        <strain evidence="27">FSIS31901439</strain>
        <strain evidence="28">FSIS31901449</strain>
        <strain evidence="3">FSIS31901700</strain>
        <strain evidence="20 82">IA-2010122881</strain>
        <strain evidence="7">NY-N19883</strain>
        <strain evidence="16">WAPHL_SAL-A00479</strain>
    </source>
</reference>
<dbReference type="EMBL" id="AAHGZJ010000053">
    <property type="protein sequence ID" value="EBV9906778.1"/>
    <property type="molecule type" value="Genomic_DNA"/>
</dbReference>